<dbReference type="AlphaFoldDB" id="A0A3E2H5N2"/>
<reference evidence="2 3" key="1">
    <citation type="submission" date="2018-05" db="EMBL/GenBank/DDBJ databases">
        <title>Draft genome sequence of Scytalidium lignicola DSM 105466, a ubiquitous saprotrophic fungus.</title>
        <authorList>
            <person name="Buettner E."/>
            <person name="Gebauer A.M."/>
            <person name="Hofrichter M."/>
            <person name="Liers C."/>
            <person name="Kellner H."/>
        </authorList>
    </citation>
    <scope>NUCLEOTIDE SEQUENCE [LARGE SCALE GENOMIC DNA]</scope>
    <source>
        <strain evidence="2 3">DSM 105466</strain>
    </source>
</reference>
<feature type="compositionally biased region" description="Polar residues" evidence="1">
    <location>
        <begin position="1"/>
        <end position="11"/>
    </location>
</feature>
<feature type="compositionally biased region" description="Polar residues" evidence="1">
    <location>
        <begin position="29"/>
        <end position="51"/>
    </location>
</feature>
<organism evidence="2 3">
    <name type="scientific">Scytalidium lignicola</name>
    <name type="common">Hyphomycete</name>
    <dbReference type="NCBI Taxonomy" id="5539"/>
    <lineage>
        <taxon>Eukaryota</taxon>
        <taxon>Fungi</taxon>
        <taxon>Dikarya</taxon>
        <taxon>Ascomycota</taxon>
        <taxon>Pezizomycotina</taxon>
        <taxon>Leotiomycetes</taxon>
        <taxon>Leotiomycetes incertae sedis</taxon>
        <taxon>Scytalidium</taxon>
    </lineage>
</organism>
<evidence type="ECO:0000313" key="3">
    <source>
        <dbReference type="Proteomes" id="UP000258309"/>
    </source>
</evidence>
<feature type="region of interest" description="Disordered" evidence="1">
    <location>
        <begin position="65"/>
        <end position="151"/>
    </location>
</feature>
<feature type="non-terminal residue" evidence="2">
    <location>
        <position position="1"/>
    </location>
</feature>
<evidence type="ECO:0000256" key="1">
    <source>
        <dbReference type="SAM" id="MobiDB-lite"/>
    </source>
</evidence>
<feature type="non-terminal residue" evidence="2">
    <location>
        <position position="458"/>
    </location>
</feature>
<name>A0A3E2H5N2_SCYLI</name>
<dbReference type="PANTHER" id="PTHR37332:SF1">
    <property type="entry name" value="ELMO DOMAIN-CONTAINING PROTEIN"/>
    <property type="match status" value="1"/>
</dbReference>
<comment type="caution">
    <text evidence="2">The sequence shown here is derived from an EMBL/GenBank/DDBJ whole genome shotgun (WGS) entry which is preliminary data.</text>
</comment>
<dbReference type="EMBL" id="NCSJ02000154">
    <property type="protein sequence ID" value="RFU28679.1"/>
    <property type="molecule type" value="Genomic_DNA"/>
</dbReference>
<proteinExistence type="predicted"/>
<feature type="region of interest" description="Disordered" evidence="1">
    <location>
        <begin position="1"/>
        <end position="51"/>
    </location>
</feature>
<evidence type="ECO:0000313" key="2">
    <source>
        <dbReference type="EMBL" id="RFU28679.1"/>
    </source>
</evidence>
<gene>
    <name evidence="2" type="ORF">B7463_g7657</name>
</gene>
<accession>A0A3E2H5N2</accession>
<dbReference type="OrthoDB" id="14339at2759"/>
<keyword evidence="3" id="KW-1185">Reference proteome</keyword>
<dbReference type="STRING" id="5539.A0A3E2H5N2"/>
<dbReference type="OMA" id="HIQEMAS"/>
<sequence length="458" mass="48873">MQQPTTSTSQNNGGGLFGRGTAIFGGSKPATTTRTTSNGSIAGSNDSSTYSAAISKGAGFVRKASFSANAKNSGRGDRGRNNSIAADDPNLTPRKRSTSIKGRVSNLAPPVPSTLTPPSPRESEGGPKSADSARTVPPTGDAVITQEPGAQSITSTTAYNNMLSSLSSSSQAAPYGQPPIQPPSPTLETITYQHIQEMASKRMQTLYYLRKVHEGRVYWFNTVLFNKNDLQRMPYFEPRKLARRATNYLLLGLSLPVILDINSASPLELLKALNALFAEFESFQQAHPPDGSASSLTRGRFPQMFKRSNVTGVGRRRTSSAADIGLPMSSENGDSKFGNGSISAGGASTTAVPLGEADLFPGEEYTHLLTPSLPFDPDFYETFATLCDVLIDCYTKLMSLIPSPRDCTPVVAELFTKVDARVRKVIVQGVVKEFEESSRVGVKSEIAGVGKVVLGALM</sequence>
<feature type="compositionally biased region" description="Pro residues" evidence="1">
    <location>
        <begin position="109"/>
        <end position="120"/>
    </location>
</feature>
<protein>
    <submittedName>
        <fullName evidence="2">Uncharacterized protein</fullName>
    </submittedName>
</protein>
<dbReference type="Proteomes" id="UP000258309">
    <property type="component" value="Unassembled WGS sequence"/>
</dbReference>
<dbReference type="PANTHER" id="PTHR37332">
    <property type="entry name" value="EXPRESSED PROTEIN"/>
    <property type="match status" value="1"/>
</dbReference>